<protein>
    <submittedName>
        <fullName evidence="1">Uncharacterized protein</fullName>
    </submittedName>
</protein>
<evidence type="ECO:0000313" key="2">
    <source>
        <dbReference type="Proteomes" id="UP001060085"/>
    </source>
</evidence>
<dbReference type="Proteomes" id="UP001060085">
    <property type="component" value="Linkage Group LG02"/>
</dbReference>
<dbReference type="EMBL" id="CM044702">
    <property type="protein sequence ID" value="KAI5676702.1"/>
    <property type="molecule type" value="Genomic_DNA"/>
</dbReference>
<reference evidence="2" key="1">
    <citation type="journal article" date="2023" name="Nat. Plants">
        <title>Single-cell RNA sequencing provides a high-resolution roadmap for understanding the multicellular compartmentation of specialized metabolism.</title>
        <authorList>
            <person name="Sun S."/>
            <person name="Shen X."/>
            <person name="Li Y."/>
            <person name="Li Y."/>
            <person name="Wang S."/>
            <person name="Li R."/>
            <person name="Zhang H."/>
            <person name="Shen G."/>
            <person name="Guo B."/>
            <person name="Wei J."/>
            <person name="Xu J."/>
            <person name="St-Pierre B."/>
            <person name="Chen S."/>
            <person name="Sun C."/>
        </authorList>
    </citation>
    <scope>NUCLEOTIDE SEQUENCE [LARGE SCALE GENOMIC DNA]</scope>
</reference>
<name>A0ACC0BVJ1_CATRO</name>
<gene>
    <name evidence="1" type="ORF">M9H77_07652</name>
</gene>
<organism evidence="1 2">
    <name type="scientific">Catharanthus roseus</name>
    <name type="common">Madagascar periwinkle</name>
    <name type="synonym">Vinca rosea</name>
    <dbReference type="NCBI Taxonomy" id="4058"/>
    <lineage>
        <taxon>Eukaryota</taxon>
        <taxon>Viridiplantae</taxon>
        <taxon>Streptophyta</taxon>
        <taxon>Embryophyta</taxon>
        <taxon>Tracheophyta</taxon>
        <taxon>Spermatophyta</taxon>
        <taxon>Magnoliopsida</taxon>
        <taxon>eudicotyledons</taxon>
        <taxon>Gunneridae</taxon>
        <taxon>Pentapetalae</taxon>
        <taxon>asterids</taxon>
        <taxon>lamiids</taxon>
        <taxon>Gentianales</taxon>
        <taxon>Apocynaceae</taxon>
        <taxon>Rauvolfioideae</taxon>
        <taxon>Vinceae</taxon>
        <taxon>Catharanthinae</taxon>
        <taxon>Catharanthus</taxon>
    </lineage>
</organism>
<sequence length="386" mass="44848">MYRNIPVYNCCEAGFYYTQKRQMITLNVASPPYEGLFRWRGRFRLGRVDPLEVGHRPRRLVLTTRTGLDSDDLVLGSGLSPWSPNMTLHISLNSGVETALCVLIRSNLLAALGTFMSVQTSINWDIQRQGCGNMSGMKMVRESAQDLALMRKSIFQQNETLKRDMRGSGEKVDRQRMEIAKLKGGHRWRKHEPLSDARRDGDDGRRHGSRGDRREMWGERNRWENDGRDWRKRELESFEKEVLSCENSEVMEENSKEGKLVEAKEEEASQAPAATLECLRTFCDEVNTKNQAQHHEDKIERDSNTNHLKEIGHDKATTRHYQGHSSHSWESSSSSKDGRYYEYLEFEDIPRVKNRRYMNSISRPIYHHLKDMIQCQKDGEKPAKTH</sequence>
<keyword evidence="2" id="KW-1185">Reference proteome</keyword>
<comment type="caution">
    <text evidence="1">The sequence shown here is derived from an EMBL/GenBank/DDBJ whole genome shotgun (WGS) entry which is preliminary data.</text>
</comment>
<evidence type="ECO:0000313" key="1">
    <source>
        <dbReference type="EMBL" id="KAI5676702.1"/>
    </source>
</evidence>
<accession>A0ACC0BVJ1</accession>
<proteinExistence type="predicted"/>